<evidence type="ECO:0000313" key="3">
    <source>
        <dbReference type="Proteomes" id="UP000032633"/>
    </source>
</evidence>
<evidence type="ECO:0000313" key="2">
    <source>
        <dbReference type="EMBL" id="AJY77621.1"/>
    </source>
</evidence>
<keyword evidence="3" id="KW-1185">Reference proteome</keyword>
<dbReference type="Proteomes" id="UP000032633">
    <property type="component" value="Chromosome"/>
</dbReference>
<keyword evidence="1" id="KW-0732">Signal</keyword>
<evidence type="ECO:0000256" key="1">
    <source>
        <dbReference type="SAM" id="SignalP"/>
    </source>
</evidence>
<dbReference type="PATRIC" id="fig|1126833.4.peg.2027"/>
<name>A0A0D5NQW4_9BACL</name>
<dbReference type="HOGENOM" id="CLU_149316_0_0_9"/>
<accession>A0A0D5NQW4</accession>
<feature type="signal peptide" evidence="1">
    <location>
        <begin position="1"/>
        <end position="25"/>
    </location>
</feature>
<gene>
    <name evidence="2" type="ORF">VN24_09160</name>
</gene>
<evidence type="ECO:0008006" key="4">
    <source>
        <dbReference type="Google" id="ProtNLM"/>
    </source>
</evidence>
<proteinExistence type="predicted"/>
<reference evidence="2 3" key="1">
    <citation type="journal article" date="2015" name="J. Biotechnol.">
        <title>Complete genome sequence of Paenibacillus beijingensis 7188(T) (=DSM 24997(T)), a novel rhizobacterium from jujube garden soil.</title>
        <authorList>
            <person name="Kwak Y."/>
            <person name="Shin J.H."/>
        </authorList>
    </citation>
    <scope>NUCLEOTIDE SEQUENCE [LARGE SCALE GENOMIC DNA]</scope>
    <source>
        <strain evidence="2 3">DSM 24997</strain>
    </source>
</reference>
<feature type="chain" id="PRO_5002296619" description="Secreted protein" evidence="1">
    <location>
        <begin position="26"/>
        <end position="125"/>
    </location>
</feature>
<dbReference type="EMBL" id="CP011058">
    <property type="protein sequence ID" value="AJY77621.1"/>
    <property type="molecule type" value="Genomic_DNA"/>
</dbReference>
<dbReference type="AlphaFoldDB" id="A0A0D5NQW4"/>
<reference evidence="3" key="2">
    <citation type="submission" date="2015-03" db="EMBL/GenBank/DDBJ databases">
        <title>Genome sequence of Paenibacillus beijingensis strain DSM 24997T.</title>
        <authorList>
            <person name="Kwak Y."/>
            <person name="Shin J.-H."/>
        </authorList>
    </citation>
    <scope>NUCLEOTIDE SEQUENCE [LARGE SCALE GENOMIC DNA]</scope>
    <source>
        <strain evidence="3">DSM 24997</strain>
    </source>
</reference>
<sequence>MKFKLLFTVLLTFTVPFMFPFSAFAGAGAWDYKGSYWMTYQSPTIKSGGGYFQACLLSSSGSGYTFTLYEVDESGNPPETVGTAFISKGSCKTFYVNNYVDGTNDQAELVLFKGNDSYVKVSFYD</sequence>
<dbReference type="KEGG" id="pbj:VN24_09160"/>
<protein>
    <recommendedName>
        <fullName evidence="4">Secreted protein</fullName>
    </recommendedName>
</protein>
<organism evidence="2 3">
    <name type="scientific">Paenibacillus beijingensis</name>
    <dbReference type="NCBI Taxonomy" id="1126833"/>
    <lineage>
        <taxon>Bacteria</taxon>
        <taxon>Bacillati</taxon>
        <taxon>Bacillota</taxon>
        <taxon>Bacilli</taxon>
        <taxon>Bacillales</taxon>
        <taxon>Paenibacillaceae</taxon>
        <taxon>Paenibacillus</taxon>
    </lineage>
</organism>